<feature type="region of interest" description="Disordered" evidence="1">
    <location>
        <begin position="58"/>
        <end position="118"/>
    </location>
</feature>
<evidence type="ECO:0000256" key="1">
    <source>
        <dbReference type="SAM" id="MobiDB-lite"/>
    </source>
</evidence>
<feature type="compositionally biased region" description="Acidic residues" evidence="1">
    <location>
        <begin position="26"/>
        <end position="38"/>
    </location>
</feature>
<feature type="compositionally biased region" description="Basic and acidic residues" evidence="1">
    <location>
        <begin position="12"/>
        <end position="23"/>
    </location>
</feature>
<dbReference type="AlphaFoldDB" id="A0A7E4UPF0"/>
<sequence>MFTASRLIEKEKKNFADYDHPIPVDETVDNEVPAENDAEPPKKQRKMAAFKDNCGGIFKKSDASGNSSDSSDDSLSSDDSKAGLPSSSHSGSGTVKVHANPFDGVVLTSDEDDDYDDI</sequence>
<name>A0A7E4UPF0_PANRE</name>
<evidence type="ECO:0000313" key="2">
    <source>
        <dbReference type="Proteomes" id="UP000492821"/>
    </source>
</evidence>
<reference evidence="3" key="2">
    <citation type="submission" date="2020-10" db="UniProtKB">
        <authorList>
            <consortium name="WormBaseParasite"/>
        </authorList>
    </citation>
    <scope>IDENTIFICATION</scope>
</reference>
<feature type="compositionally biased region" description="Acidic residues" evidence="1">
    <location>
        <begin position="109"/>
        <end position="118"/>
    </location>
</feature>
<accession>A0A7E4UPF0</accession>
<dbReference type="WBParaSite" id="Pan_g10916.t1">
    <property type="protein sequence ID" value="Pan_g10916.t1"/>
    <property type="gene ID" value="Pan_g10916"/>
</dbReference>
<dbReference type="Proteomes" id="UP000492821">
    <property type="component" value="Unassembled WGS sequence"/>
</dbReference>
<reference evidence="2" key="1">
    <citation type="journal article" date="2013" name="Genetics">
        <title>The draft genome and transcriptome of Panagrellus redivivus are shaped by the harsh demands of a free-living lifestyle.</title>
        <authorList>
            <person name="Srinivasan J."/>
            <person name="Dillman A.R."/>
            <person name="Macchietto M.G."/>
            <person name="Heikkinen L."/>
            <person name="Lakso M."/>
            <person name="Fracchia K.M."/>
            <person name="Antoshechkin I."/>
            <person name="Mortazavi A."/>
            <person name="Wong G."/>
            <person name="Sternberg P.W."/>
        </authorList>
    </citation>
    <scope>NUCLEOTIDE SEQUENCE [LARGE SCALE GENOMIC DNA]</scope>
    <source>
        <strain evidence="2">MT8872</strain>
    </source>
</reference>
<protein>
    <submittedName>
        <fullName evidence="3">Transcription initiation factor TFIID subunit 11-like</fullName>
    </submittedName>
</protein>
<evidence type="ECO:0000313" key="3">
    <source>
        <dbReference type="WBParaSite" id="Pan_g10916.t1"/>
    </source>
</evidence>
<organism evidence="2 3">
    <name type="scientific">Panagrellus redivivus</name>
    <name type="common">Microworm</name>
    <dbReference type="NCBI Taxonomy" id="6233"/>
    <lineage>
        <taxon>Eukaryota</taxon>
        <taxon>Metazoa</taxon>
        <taxon>Ecdysozoa</taxon>
        <taxon>Nematoda</taxon>
        <taxon>Chromadorea</taxon>
        <taxon>Rhabditida</taxon>
        <taxon>Tylenchina</taxon>
        <taxon>Panagrolaimomorpha</taxon>
        <taxon>Panagrolaimoidea</taxon>
        <taxon>Panagrolaimidae</taxon>
        <taxon>Panagrellus</taxon>
    </lineage>
</organism>
<feature type="region of interest" description="Disordered" evidence="1">
    <location>
        <begin position="12"/>
        <end position="46"/>
    </location>
</feature>
<proteinExistence type="predicted"/>
<keyword evidence="2" id="KW-1185">Reference proteome</keyword>